<evidence type="ECO:0000259" key="5">
    <source>
        <dbReference type="Pfam" id="PF02775"/>
    </source>
</evidence>
<keyword evidence="2 3" id="KW-0786">Thiamine pyrophosphate</keyword>
<gene>
    <name evidence="7" type="ORF">DXH78_08840</name>
</gene>
<dbReference type="AlphaFoldDB" id="A0A371BAQ0"/>
<feature type="domain" description="Thiamine pyrophosphate enzyme TPP-binding" evidence="5">
    <location>
        <begin position="409"/>
        <end position="564"/>
    </location>
</feature>
<evidence type="ECO:0000256" key="3">
    <source>
        <dbReference type="RuleBase" id="RU362132"/>
    </source>
</evidence>
<dbReference type="RefSeq" id="WP_115516682.1">
    <property type="nucleotide sequence ID" value="NZ_QRGO01000001.1"/>
</dbReference>
<dbReference type="PANTHER" id="PTHR18968:SF13">
    <property type="entry name" value="ACETOLACTATE SYNTHASE CATALYTIC SUBUNIT, MITOCHONDRIAL"/>
    <property type="match status" value="1"/>
</dbReference>
<dbReference type="GO" id="GO:0003984">
    <property type="term" value="F:acetolactate synthase activity"/>
    <property type="evidence" value="ECO:0007669"/>
    <property type="project" value="TreeGrafter"/>
</dbReference>
<dbReference type="InterPro" id="IPR029035">
    <property type="entry name" value="DHS-like_NAD/FAD-binding_dom"/>
</dbReference>
<name>A0A371BAQ0_9BRAD</name>
<evidence type="ECO:0000313" key="8">
    <source>
        <dbReference type="Proteomes" id="UP000263993"/>
    </source>
</evidence>
<dbReference type="GO" id="GO:0050660">
    <property type="term" value="F:flavin adenine dinucleotide binding"/>
    <property type="evidence" value="ECO:0007669"/>
    <property type="project" value="TreeGrafter"/>
</dbReference>
<protein>
    <submittedName>
        <fullName evidence="7">Thiamine pyrophosphate-binding protein</fullName>
    </submittedName>
</protein>
<dbReference type="InterPro" id="IPR045229">
    <property type="entry name" value="TPP_enz"/>
</dbReference>
<feature type="domain" description="Thiamine pyrophosphate enzyme N-terminal TPP-binding" evidence="6">
    <location>
        <begin position="17"/>
        <end position="122"/>
    </location>
</feature>
<dbReference type="Pfam" id="PF02775">
    <property type="entry name" value="TPP_enzyme_C"/>
    <property type="match status" value="1"/>
</dbReference>
<evidence type="ECO:0000256" key="1">
    <source>
        <dbReference type="ARBA" id="ARBA00007812"/>
    </source>
</evidence>
<proteinExistence type="inferred from homology"/>
<dbReference type="Gene3D" id="3.40.50.970">
    <property type="match status" value="2"/>
</dbReference>
<comment type="similarity">
    <text evidence="1 3">Belongs to the TPP enzyme family.</text>
</comment>
<dbReference type="SUPFAM" id="SSF52467">
    <property type="entry name" value="DHS-like NAD/FAD-binding domain"/>
    <property type="match status" value="1"/>
</dbReference>
<dbReference type="EMBL" id="QRGO01000001">
    <property type="protein sequence ID" value="RDV04658.1"/>
    <property type="molecule type" value="Genomic_DNA"/>
</dbReference>
<dbReference type="Pfam" id="PF00205">
    <property type="entry name" value="TPP_enzyme_M"/>
    <property type="match status" value="1"/>
</dbReference>
<organism evidence="7 8">
    <name type="scientific">Undibacter mobilis</name>
    <dbReference type="NCBI Taxonomy" id="2292256"/>
    <lineage>
        <taxon>Bacteria</taxon>
        <taxon>Pseudomonadati</taxon>
        <taxon>Pseudomonadota</taxon>
        <taxon>Alphaproteobacteria</taxon>
        <taxon>Hyphomicrobiales</taxon>
        <taxon>Nitrobacteraceae</taxon>
        <taxon>Undibacter</taxon>
    </lineage>
</organism>
<dbReference type="CDD" id="cd07035">
    <property type="entry name" value="TPP_PYR_POX_like"/>
    <property type="match status" value="1"/>
</dbReference>
<dbReference type="SUPFAM" id="SSF52518">
    <property type="entry name" value="Thiamin diphosphate-binding fold (THDP-binding)"/>
    <property type="match status" value="2"/>
</dbReference>
<dbReference type="Pfam" id="PF02776">
    <property type="entry name" value="TPP_enzyme_N"/>
    <property type="match status" value="1"/>
</dbReference>
<comment type="caution">
    <text evidence="7">The sequence shown here is derived from an EMBL/GenBank/DDBJ whole genome shotgun (WGS) entry which is preliminary data.</text>
</comment>
<dbReference type="InterPro" id="IPR012001">
    <property type="entry name" value="Thiamin_PyroP_enz_TPP-bd_dom"/>
</dbReference>
<accession>A0A371BAQ0</accession>
<evidence type="ECO:0000313" key="7">
    <source>
        <dbReference type="EMBL" id="RDV04658.1"/>
    </source>
</evidence>
<keyword evidence="8" id="KW-1185">Reference proteome</keyword>
<dbReference type="InterPro" id="IPR011766">
    <property type="entry name" value="TPP_enzyme_TPP-bd"/>
</dbReference>
<evidence type="ECO:0000256" key="2">
    <source>
        <dbReference type="ARBA" id="ARBA00023052"/>
    </source>
</evidence>
<dbReference type="OrthoDB" id="7534569at2"/>
<dbReference type="Proteomes" id="UP000263993">
    <property type="component" value="Unassembled WGS sequence"/>
</dbReference>
<sequence>MKADVLKVEAQPVLGWGSDVIAELLRRLGIEYVCVNPGSSFRGLHDSLVNYLGNEKPQMLLALHEQSVVAIAHGYYKACGKPMAVVLHSNVGLMAGMMSIFNAWCDRVPILIFGATGAVDSAVRRSWIDWNHTFRDQGAMVRNFVKWDDQPASPAAAVEGVLRAYKAALTAPRGPSYVILDRRLQEDKLEADVRIPDIERFRPPLPAEAPLRIVERVHAMLTRAQRPVFLFGRVSPEKRDWDKRIKLAEHLNARVVTDLRMGASFPTDHPLHGGPADLFLSPQDRDLLAKADIVLSLDWYDLADTMAQAGGSAKVIHASIDSHIHNGYNGDHQRLPAIDVEVPTQPDVLVAALLDRFGEVSGRNAGSAAKSPAKVTLGEAVPTLADIGHVMSRLREGRAITLARVPLNWPAASYDFHEPLDYLGYDGGGGVGSGPGMAVGAALALAGSGRIVVGIMGDGEFLGASSALWTAAHYDIPVLIIVANNRSYFTDEIQQETVAKERQRPAENKWIGQRIDDPAVDIVSLAKGVGVEAEGPVHRACDLEKAIARGLEMVSAGKPYVIDVTLDSTRGASFDWLEGHA</sequence>
<dbReference type="GO" id="GO:0030976">
    <property type="term" value="F:thiamine pyrophosphate binding"/>
    <property type="evidence" value="ECO:0007669"/>
    <property type="project" value="InterPro"/>
</dbReference>
<dbReference type="InterPro" id="IPR029061">
    <property type="entry name" value="THDP-binding"/>
</dbReference>
<dbReference type="GO" id="GO:0009099">
    <property type="term" value="P:L-valine biosynthetic process"/>
    <property type="evidence" value="ECO:0007669"/>
    <property type="project" value="TreeGrafter"/>
</dbReference>
<evidence type="ECO:0000259" key="4">
    <source>
        <dbReference type="Pfam" id="PF00205"/>
    </source>
</evidence>
<dbReference type="GO" id="GO:0005948">
    <property type="term" value="C:acetolactate synthase complex"/>
    <property type="evidence" value="ECO:0007669"/>
    <property type="project" value="TreeGrafter"/>
</dbReference>
<dbReference type="Gene3D" id="3.40.50.1220">
    <property type="entry name" value="TPP-binding domain"/>
    <property type="match status" value="1"/>
</dbReference>
<evidence type="ECO:0000259" key="6">
    <source>
        <dbReference type="Pfam" id="PF02776"/>
    </source>
</evidence>
<dbReference type="PANTHER" id="PTHR18968">
    <property type="entry name" value="THIAMINE PYROPHOSPHATE ENZYMES"/>
    <property type="match status" value="1"/>
</dbReference>
<feature type="domain" description="Thiamine pyrophosphate enzyme central" evidence="4">
    <location>
        <begin position="214"/>
        <end position="322"/>
    </location>
</feature>
<dbReference type="GO" id="GO:0000287">
    <property type="term" value="F:magnesium ion binding"/>
    <property type="evidence" value="ECO:0007669"/>
    <property type="project" value="InterPro"/>
</dbReference>
<dbReference type="InterPro" id="IPR012000">
    <property type="entry name" value="Thiamin_PyroP_enz_cen_dom"/>
</dbReference>
<dbReference type="GO" id="GO:0009097">
    <property type="term" value="P:isoleucine biosynthetic process"/>
    <property type="evidence" value="ECO:0007669"/>
    <property type="project" value="TreeGrafter"/>
</dbReference>
<reference evidence="8" key="1">
    <citation type="submission" date="2018-08" db="EMBL/GenBank/DDBJ databases">
        <authorList>
            <person name="Kim S.-J."/>
            <person name="Jung G.-Y."/>
        </authorList>
    </citation>
    <scope>NUCLEOTIDE SEQUENCE [LARGE SCALE GENOMIC DNA]</scope>
    <source>
        <strain evidence="8">GY_H</strain>
    </source>
</reference>